<dbReference type="GO" id="GO:0015035">
    <property type="term" value="F:protein-disulfide reductase activity"/>
    <property type="evidence" value="ECO:0007669"/>
    <property type="project" value="TreeGrafter"/>
</dbReference>
<dbReference type="Pfam" id="PF00085">
    <property type="entry name" value="Thioredoxin"/>
    <property type="match status" value="1"/>
</dbReference>
<gene>
    <name evidence="4" type="ORF">SAMN05443428_10431</name>
</gene>
<dbReference type="PANTHER" id="PTHR45663:SF11">
    <property type="entry name" value="GEO12009P1"/>
    <property type="match status" value="1"/>
</dbReference>
<dbReference type="Gene3D" id="3.40.30.10">
    <property type="entry name" value="Glutaredoxin"/>
    <property type="match status" value="1"/>
</dbReference>
<organism evidence="4 5">
    <name type="scientific">Caloramator quimbayensis</name>
    <dbReference type="NCBI Taxonomy" id="1147123"/>
    <lineage>
        <taxon>Bacteria</taxon>
        <taxon>Bacillati</taxon>
        <taxon>Bacillota</taxon>
        <taxon>Clostridia</taxon>
        <taxon>Eubacteriales</taxon>
        <taxon>Clostridiaceae</taxon>
        <taxon>Caloramator</taxon>
    </lineage>
</organism>
<keyword evidence="5" id="KW-1185">Reference proteome</keyword>
<evidence type="ECO:0000256" key="2">
    <source>
        <dbReference type="ARBA" id="ARBA00023284"/>
    </source>
</evidence>
<dbReference type="PANTHER" id="PTHR45663">
    <property type="entry name" value="GEO12009P1"/>
    <property type="match status" value="1"/>
</dbReference>
<dbReference type="PROSITE" id="PS51352">
    <property type="entry name" value="THIOREDOXIN_2"/>
    <property type="match status" value="1"/>
</dbReference>
<comment type="similarity">
    <text evidence="1">Belongs to the thioredoxin family.</text>
</comment>
<reference evidence="5" key="1">
    <citation type="submission" date="2017-02" db="EMBL/GenBank/DDBJ databases">
        <authorList>
            <person name="Varghese N."/>
            <person name="Submissions S."/>
        </authorList>
    </citation>
    <scope>NUCLEOTIDE SEQUENCE [LARGE SCALE GENOMIC DNA]</scope>
    <source>
        <strain evidence="5">USBA 833</strain>
    </source>
</reference>
<dbReference type="EMBL" id="FUYH01000004">
    <property type="protein sequence ID" value="SKA81218.1"/>
    <property type="molecule type" value="Genomic_DNA"/>
</dbReference>
<proteinExistence type="inferred from homology"/>
<dbReference type="InterPro" id="IPR013766">
    <property type="entry name" value="Thioredoxin_domain"/>
</dbReference>
<feature type="domain" description="Thioredoxin" evidence="3">
    <location>
        <begin position="19"/>
        <end position="130"/>
    </location>
</feature>
<evidence type="ECO:0000313" key="5">
    <source>
        <dbReference type="Proteomes" id="UP000190105"/>
    </source>
</evidence>
<name>A0A1T4WWH6_9CLOT</name>
<keyword evidence="2" id="KW-0676">Redox-active center</keyword>
<dbReference type="CDD" id="cd02947">
    <property type="entry name" value="TRX_family"/>
    <property type="match status" value="1"/>
</dbReference>
<evidence type="ECO:0000256" key="1">
    <source>
        <dbReference type="ARBA" id="ARBA00008987"/>
    </source>
</evidence>
<dbReference type="Proteomes" id="UP000190105">
    <property type="component" value="Unassembled WGS sequence"/>
</dbReference>
<dbReference type="OrthoDB" id="9790390at2"/>
<evidence type="ECO:0000259" key="3">
    <source>
        <dbReference type="PROSITE" id="PS51352"/>
    </source>
</evidence>
<dbReference type="InterPro" id="IPR036249">
    <property type="entry name" value="Thioredoxin-like_sf"/>
</dbReference>
<sequence length="131" mass="14910">MKRATKIIILILIVLGIGGVWGIKYYNNSSKNEDLQIENVNMPMLIDLGAGTCIPCKEMVPVLDEVKKMYDGKAKVVVVDVYEHPEIADKFGITLIPTQIFLDENGREFYRHEGYFPKEDIIKVFDEMGVK</sequence>
<protein>
    <submittedName>
        <fullName evidence="4">Thioredoxin 1</fullName>
    </submittedName>
</protein>
<accession>A0A1T4WWH6</accession>
<dbReference type="SUPFAM" id="SSF52833">
    <property type="entry name" value="Thioredoxin-like"/>
    <property type="match status" value="1"/>
</dbReference>
<dbReference type="RefSeq" id="WP_078695666.1">
    <property type="nucleotide sequence ID" value="NZ_FUYH01000004.1"/>
</dbReference>
<dbReference type="AlphaFoldDB" id="A0A1T4WWH6"/>
<dbReference type="STRING" id="1147123.SAMN05443428_10431"/>
<dbReference type="GO" id="GO:0005829">
    <property type="term" value="C:cytosol"/>
    <property type="evidence" value="ECO:0007669"/>
    <property type="project" value="TreeGrafter"/>
</dbReference>
<evidence type="ECO:0000313" key="4">
    <source>
        <dbReference type="EMBL" id="SKA81218.1"/>
    </source>
</evidence>
<dbReference type="GO" id="GO:0045454">
    <property type="term" value="P:cell redox homeostasis"/>
    <property type="evidence" value="ECO:0007669"/>
    <property type="project" value="TreeGrafter"/>
</dbReference>